<dbReference type="RefSeq" id="WP_046305792.1">
    <property type="nucleotide sequence ID" value="NZ_KQ033999.1"/>
</dbReference>
<reference evidence="8 9" key="1">
    <citation type="submission" date="2015-01" db="EMBL/GenBank/DDBJ databases">
        <title>Comparative genomics of the lactic acid bacteria isolated from the honey bee gut.</title>
        <authorList>
            <person name="Ellegaard K.M."/>
            <person name="Tamarit D."/>
            <person name="Javelind E."/>
            <person name="Olofsson T."/>
            <person name="Andersson S.G."/>
            <person name="Vasquez A."/>
        </authorList>
    </citation>
    <scope>NUCLEOTIDE SEQUENCE [LARGE SCALE GENOMIC DNA]</scope>
    <source>
        <strain evidence="8 9">Hma11</strain>
    </source>
</reference>
<evidence type="ECO:0000256" key="5">
    <source>
        <dbReference type="PIRSR" id="PIRSR000097-2"/>
    </source>
</evidence>
<dbReference type="InterPro" id="IPR018170">
    <property type="entry name" value="Aldo/ket_reductase_CS"/>
</dbReference>
<dbReference type="AlphaFoldDB" id="A0A0F4LUW2"/>
<evidence type="ECO:0000259" key="7">
    <source>
        <dbReference type="Pfam" id="PF00248"/>
    </source>
</evidence>
<dbReference type="PROSITE" id="PS00798">
    <property type="entry name" value="ALDOKETO_REDUCTASE_1"/>
    <property type="match status" value="1"/>
</dbReference>
<evidence type="ECO:0000256" key="2">
    <source>
        <dbReference type="ARBA" id="ARBA00022857"/>
    </source>
</evidence>
<dbReference type="HOGENOM" id="CLU_023205_0_1_9"/>
<dbReference type="PROSITE" id="PS00063">
    <property type="entry name" value="ALDOKETO_REDUCTASE_3"/>
    <property type="match status" value="1"/>
</dbReference>
<feature type="domain" description="NADP-dependent oxidoreductase" evidence="7">
    <location>
        <begin position="23"/>
        <end position="272"/>
    </location>
</feature>
<organism evidence="8 9">
    <name type="scientific">Lactobacillus apis</name>
    <dbReference type="NCBI Taxonomy" id="303541"/>
    <lineage>
        <taxon>Bacteria</taxon>
        <taxon>Bacillati</taxon>
        <taxon>Bacillota</taxon>
        <taxon>Bacilli</taxon>
        <taxon>Lactobacillales</taxon>
        <taxon>Lactobacillaceae</taxon>
        <taxon>Lactobacillus</taxon>
    </lineage>
</organism>
<feature type="binding site" evidence="5">
    <location>
        <position position="115"/>
    </location>
    <ligand>
        <name>substrate</name>
    </ligand>
</feature>
<dbReference type="SUPFAM" id="SSF51430">
    <property type="entry name" value="NAD(P)-linked oxidoreductase"/>
    <property type="match status" value="1"/>
</dbReference>
<dbReference type="PIRSF" id="PIRSF000097">
    <property type="entry name" value="AKR"/>
    <property type="match status" value="1"/>
</dbReference>
<dbReference type="EMBL" id="JXLG01000002">
    <property type="protein sequence ID" value="KJY62542.1"/>
    <property type="molecule type" value="Genomic_DNA"/>
</dbReference>
<comment type="similarity">
    <text evidence="1">Belongs to the aldo/keto reductase family.</text>
</comment>
<feature type="site" description="Lowers pKa of active site Tyr" evidence="6">
    <location>
        <position position="82"/>
    </location>
</feature>
<gene>
    <name evidence="8" type="ORF">JF72_00630</name>
</gene>
<dbReference type="PANTHER" id="PTHR43827">
    <property type="entry name" value="2,5-DIKETO-D-GLUCONIC ACID REDUCTASE"/>
    <property type="match status" value="1"/>
</dbReference>
<keyword evidence="2" id="KW-0521">NADP</keyword>
<dbReference type="GO" id="GO:0016616">
    <property type="term" value="F:oxidoreductase activity, acting on the CH-OH group of donors, NAD or NADP as acceptor"/>
    <property type="evidence" value="ECO:0007669"/>
    <property type="project" value="UniProtKB-ARBA"/>
</dbReference>
<feature type="active site" description="Proton donor" evidence="4">
    <location>
        <position position="57"/>
    </location>
</feature>
<evidence type="ECO:0000256" key="1">
    <source>
        <dbReference type="ARBA" id="ARBA00007905"/>
    </source>
</evidence>
<keyword evidence="9" id="KW-1185">Reference proteome</keyword>
<evidence type="ECO:0000256" key="4">
    <source>
        <dbReference type="PIRSR" id="PIRSR000097-1"/>
    </source>
</evidence>
<keyword evidence="3" id="KW-0560">Oxidoreductase</keyword>
<dbReference type="CDD" id="cd19071">
    <property type="entry name" value="AKR_AKR1-5-like"/>
    <property type="match status" value="1"/>
</dbReference>
<evidence type="ECO:0000313" key="8">
    <source>
        <dbReference type="EMBL" id="KJY62542.1"/>
    </source>
</evidence>
<dbReference type="FunFam" id="3.20.20.100:FF:000015">
    <property type="entry name" value="Oxidoreductase, aldo/keto reductase family"/>
    <property type="match status" value="1"/>
</dbReference>
<dbReference type="PRINTS" id="PR00069">
    <property type="entry name" value="ALDKETRDTASE"/>
</dbReference>
<dbReference type="PANTHER" id="PTHR43827:SF3">
    <property type="entry name" value="NADP-DEPENDENT OXIDOREDUCTASE DOMAIN-CONTAINING PROTEIN"/>
    <property type="match status" value="1"/>
</dbReference>
<dbReference type="InterPro" id="IPR036812">
    <property type="entry name" value="NAD(P)_OxRdtase_dom_sf"/>
</dbReference>
<protein>
    <submittedName>
        <fullName evidence="8">Oxidoreductase of aldo/keto reductase family, subgroup 1</fullName>
    </submittedName>
</protein>
<accession>A0A0F4LUW2</accession>
<name>A0A0F4LUW2_9LACO</name>
<dbReference type="STRING" id="303541.JF72_00630"/>
<sequence length="287" mass="32253">MTEKISSLNDRYFLSNGAKMPTIGFGTWQTPDGDVAKNSVIDAINAGYRLIDTAAAYGNEESVGKGIKESGINRYDLFVTTKLWNDKHGYQETIQAIDESLEKLGLDYLDLYLIHWPNPKAVRDHWAELNAESWRAMEDQYKAGKLRAIGVSNFRREHMDELLKTASIRPAVNQIYLNPSDMQEDVVSYNNELNILSEAYSPLGTGGLIGNKTVSEVAEHYGKTPAQVLLRWSLQHQFAPLPKSVHTDRIKENVDIFDFVIDEEDMKTLDGLHGAADLATDPDKTNF</sequence>
<dbReference type="Proteomes" id="UP000033682">
    <property type="component" value="Unassembled WGS sequence"/>
</dbReference>
<evidence type="ECO:0000256" key="3">
    <source>
        <dbReference type="ARBA" id="ARBA00023002"/>
    </source>
</evidence>
<evidence type="ECO:0000256" key="6">
    <source>
        <dbReference type="PIRSR" id="PIRSR000097-3"/>
    </source>
</evidence>
<dbReference type="PATRIC" id="fig|303541.3.peg.202"/>
<dbReference type="InterPro" id="IPR020471">
    <property type="entry name" value="AKR"/>
</dbReference>
<proteinExistence type="inferred from homology"/>
<dbReference type="InterPro" id="IPR023210">
    <property type="entry name" value="NADP_OxRdtase_dom"/>
</dbReference>
<dbReference type="Gene3D" id="3.20.20.100">
    <property type="entry name" value="NADP-dependent oxidoreductase domain"/>
    <property type="match status" value="1"/>
</dbReference>
<comment type="caution">
    <text evidence="8">The sequence shown here is derived from an EMBL/GenBank/DDBJ whole genome shotgun (WGS) entry which is preliminary data.</text>
</comment>
<evidence type="ECO:0000313" key="9">
    <source>
        <dbReference type="Proteomes" id="UP000033682"/>
    </source>
</evidence>
<dbReference type="Pfam" id="PF00248">
    <property type="entry name" value="Aldo_ket_red"/>
    <property type="match status" value="1"/>
</dbReference>